<evidence type="ECO:0000259" key="10">
    <source>
        <dbReference type="PROSITE" id="PS50808"/>
    </source>
</evidence>
<dbReference type="GO" id="GO:0003677">
    <property type="term" value="F:DNA binding"/>
    <property type="evidence" value="ECO:0007669"/>
    <property type="project" value="InterPro"/>
</dbReference>
<feature type="region of interest" description="Disordered" evidence="9">
    <location>
        <begin position="1"/>
        <end position="56"/>
    </location>
</feature>
<dbReference type="InterPro" id="IPR052035">
    <property type="entry name" value="ZnF_BED_domain_contain"/>
</dbReference>
<sequence length="391" mass="45607">MNNYIYFDDENYDQEGEYGEYNGEGSRKTEDERILQPFQEPNEEEKQGTKENKSVKRAKTYSETWHYFNTQDPQHPTKVICQKCNKMYSKSTGISILKFHLKRVHGIKINYVKKLQTVDPLPKDEKLARDQALLDWIIADSQPFSVVTNIHFINLIKTLDQRYHLPEKSSLKEIVAERFDEMRKNQGLELIDDAIVKVRRLMIKIKQSEILSDELRNLCHFANINYQSPELDVKTSWNSTYNMLKKVEIMWSGIQTLAVNSQEVRKLMPTEIDWKTIKVSAQAISAVTSLLTNYHHVPILENHETEVENENLRQHLKKQRDSFIPGRFLKLCVYIEITIWHLTSIGHNIPWIECEGCACEEDKVISIPDIIRAFGIAGNQGVSIAPDRMFY</sequence>
<proteinExistence type="predicted"/>
<dbReference type="GO" id="GO:0005634">
    <property type="term" value="C:nucleus"/>
    <property type="evidence" value="ECO:0007669"/>
    <property type="project" value="UniProtKB-SubCell"/>
</dbReference>
<dbReference type="GO" id="GO:0008270">
    <property type="term" value="F:zinc ion binding"/>
    <property type="evidence" value="ECO:0007669"/>
    <property type="project" value="UniProtKB-KW"/>
</dbReference>
<dbReference type="Proteomes" id="UP000789375">
    <property type="component" value="Unassembled WGS sequence"/>
</dbReference>
<keyword evidence="7" id="KW-0539">Nucleus</keyword>
<evidence type="ECO:0000256" key="4">
    <source>
        <dbReference type="ARBA" id="ARBA00022833"/>
    </source>
</evidence>
<keyword evidence="5" id="KW-0805">Transcription regulation</keyword>
<accession>A0A9N9A0M9</accession>
<dbReference type="SUPFAM" id="SSF140996">
    <property type="entry name" value="Hermes dimerisation domain"/>
    <property type="match status" value="1"/>
</dbReference>
<name>A0A9N9A0M9_FUNMO</name>
<reference evidence="11" key="1">
    <citation type="submission" date="2021-06" db="EMBL/GenBank/DDBJ databases">
        <authorList>
            <person name="Kallberg Y."/>
            <person name="Tangrot J."/>
            <person name="Rosling A."/>
        </authorList>
    </citation>
    <scope>NUCLEOTIDE SEQUENCE</scope>
    <source>
        <strain evidence="11">87-6 pot B 2015</strain>
    </source>
</reference>
<feature type="compositionally biased region" description="Basic and acidic residues" evidence="9">
    <location>
        <begin position="44"/>
        <end position="54"/>
    </location>
</feature>
<protein>
    <submittedName>
        <fullName evidence="11">1059_t:CDS:1</fullName>
    </submittedName>
</protein>
<evidence type="ECO:0000256" key="1">
    <source>
        <dbReference type="ARBA" id="ARBA00004123"/>
    </source>
</evidence>
<evidence type="ECO:0000313" key="11">
    <source>
        <dbReference type="EMBL" id="CAG8513113.1"/>
    </source>
</evidence>
<keyword evidence="12" id="KW-1185">Reference proteome</keyword>
<evidence type="ECO:0000256" key="2">
    <source>
        <dbReference type="ARBA" id="ARBA00022723"/>
    </source>
</evidence>
<keyword evidence="3 8" id="KW-0863">Zinc-finger</keyword>
<dbReference type="SUPFAM" id="SSF57667">
    <property type="entry name" value="beta-beta-alpha zinc fingers"/>
    <property type="match status" value="1"/>
</dbReference>
<organism evidence="11 12">
    <name type="scientific">Funneliformis mosseae</name>
    <name type="common">Endomycorrhizal fungus</name>
    <name type="synonym">Glomus mosseae</name>
    <dbReference type="NCBI Taxonomy" id="27381"/>
    <lineage>
        <taxon>Eukaryota</taxon>
        <taxon>Fungi</taxon>
        <taxon>Fungi incertae sedis</taxon>
        <taxon>Mucoromycota</taxon>
        <taxon>Glomeromycotina</taxon>
        <taxon>Glomeromycetes</taxon>
        <taxon>Glomerales</taxon>
        <taxon>Glomeraceae</taxon>
        <taxon>Funneliformis</taxon>
    </lineage>
</organism>
<evidence type="ECO:0000256" key="3">
    <source>
        <dbReference type="ARBA" id="ARBA00022771"/>
    </source>
</evidence>
<dbReference type="PANTHER" id="PTHR46481:SF10">
    <property type="entry name" value="ZINC FINGER BED DOMAIN-CONTAINING PROTEIN 39"/>
    <property type="match status" value="1"/>
</dbReference>
<dbReference type="AlphaFoldDB" id="A0A9N9A0M9"/>
<feature type="compositionally biased region" description="Acidic residues" evidence="9">
    <location>
        <begin position="7"/>
        <end position="18"/>
    </location>
</feature>
<keyword evidence="4" id="KW-0862">Zinc</keyword>
<dbReference type="InterPro" id="IPR036236">
    <property type="entry name" value="Znf_C2H2_sf"/>
</dbReference>
<gene>
    <name evidence="11" type="ORF">FMOSSE_LOCUS4643</name>
</gene>
<evidence type="ECO:0000256" key="6">
    <source>
        <dbReference type="ARBA" id="ARBA00023163"/>
    </source>
</evidence>
<evidence type="ECO:0000313" key="12">
    <source>
        <dbReference type="Proteomes" id="UP000789375"/>
    </source>
</evidence>
<dbReference type="GO" id="GO:0009791">
    <property type="term" value="P:post-embryonic development"/>
    <property type="evidence" value="ECO:0007669"/>
    <property type="project" value="UniProtKB-ARBA"/>
</dbReference>
<dbReference type="EMBL" id="CAJVPP010000800">
    <property type="protein sequence ID" value="CAG8513113.1"/>
    <property type="molecule type" value="Genomic_DNA"/>
</dbReference>
<feature type="compositionally biased region" description="Basic and acidic residues" evidence="9">
    <location>
        <begin position="25"/>
        <end position="34"/>
    </location>
</feature>
<dbReference type="PROSITE" id="PS50808">
    <property type="entry name" value="ZF_BED"/>
    <property type="match status" value="1"/>
</dbReference>
<keyword evidence="2" id="KW-0479">Metal-binding</keyword>
<dbReference type="PANTHER" id="PTHR46481">
    <property type="entry name" value="ZINC FINGER BED DOMAIN-CONTAINING PROTEIN 4"/>
    <property type="match status" value="1"/>
</dbReference>
<comment type="caution">
    <text evidence="11">The sequence shown here is derived from an EMBL/GenBank/DDBJ whole genome shotgun (WGS) entry which is preliminary data.</text>
</comment>
<evidence type="ECO:0000256" key="5">
    <source>
        <dbReference type="ARBA" id="ARBA00023015"/>
    </source>
</evidence>
<comment type="subcellular location">
    <subcellularLocation>
        <location evidence="1">Nucleus</location>
    </subcellularLocation>
</comment>
<feature type="domain" description="BED-type" evidence="10">
    <location>
        <begin position="59"/>
        <end position="112"/>
    </location>
</feature>
<evidence type="ECO:0000256" key="9">
    <source>
        <dbReference type="SAM" id="MobiDB-lite"/>
    </source>
</evidence>
<evidence type="ECO:0000256" key="8">
    <source>
        <dbReference type="PROSITE-ProRule" id="PRU00027"/>
    </source>
</evidence>
<dbReference type="InterPro" id="IPR003656">
    <property type="entry name" value="Znf_BED"/>
</dbReference>
<evidence type="ECO:0000256" key="7">
    <source>
        <dbReference type="ARBA" id="ARBA00023242"/>
    </source>
</evidence>
<dbReference type="Pfam" id="PF02892">
    <property type="entry name" value="zf-BED"/>
    <property type="match status" value="1"/>
</dbReference>
<keyword evidence="6" id="KW-0804">Transcription</keyword>